<feature type="transmembrane region" description="Helical" evidence="3">
    <location>
        <begin position="46"/>
        <end position="68"/>
    </location>
</feature>
<feature type="compositionally biased region" description="Basic and acidic residues" evidence="2">
    <location>
        <begin position="430"/>
        <end position="439"/>
    </location>
</feature>
<dbReference type="EMBL" id="BSEV01000001">
    <property type="protein sequence ID" value="GLK06718.1"/>
    <property type="molecule type" value="Genomic_DNA"/>
</dbReference>
<feature type="coiled-coil region" evidence="1">
    <location>
        <begin position="184"/>
        <end position="211"/>
    </location>
</feature>
<dbReference type="Proteomes" id="UP001143474">
    <property type="component" value="Unassembled WGS sequence"/>
</dbReference>
<gene>
    <name evidence="4" type="ORF">GCM10017600_01230</name>
</gene>
<accession>A0A9W6MAJ2</accession>
<dbReference type="AlphaFoldDB" id="A0A9W6MAJ2"/>
<keyword evidence="3" id="KW-1133">Transmembrane helix</keyword>
<feature type="transmembrane region" description="Helical" evidence="3">
    <location>
        <begin position="112"/>
        <end position="132"/>
    </location>
</feature>
<sequence>MTESAARGGRPRSRPAVRLDLGRRLRVLAGVDEGILDQVPLERTRYVGLGGVVLGTAIVAGVSMWFALGQVLGGVHLAMAVPSVIWLLIVLNLDRWLVSTVAGMWQHRLMMLIPRLLVAVVLGSIIAEPLVLRVFETAVVQHVIDEREAARVRERALLVACNPVTAAPPPGRGCENARILASGAEADEAKISELEKDAAKLREQVRVDGAEYDRLFKQATAECMGEKIKGVTSGKRGVGPLCRRLENAARKAKAGSDLDGNRRRLGELQSRISELRGPLADKRSDFGNEVRAKIDERLSAMPDKEDPVGILERMRALHAISSENTYLFAASWLFRLFLVLIDCLPVLVKLMGGTTTYDRMVEHANRMQERIHDKRVQLSADAQVGELELQAHREAEERRRRRQLIDIEGKAADAEARALREELMNKRAEELKRQSRQEGRINGNHPRVDLAGSFR</sequence>
<organism evidence="4 5">
    <name type="scientific">Streptosporangium carneum</name>
    <dbReference type="NCBI Taxonomy" id="47481"/>
    <lineage>
        <taxon>Bacteria</taxon>
        <taxon>Bacillati</taxon>
        <taxon>Actinomycetota</taxon>
        <taxon>Actinomycetes</taxon>
        <taxon>Streptosporangiales</taxon>
        <taxon>Streptosporangiaceae</taxon>
        <taxon>Streptosporangium</taxon>
    </lineage>
</organism>
<protein>
    <recommendedName>
        <fullName evidence="6">DUF4407 domain-containing protein</fullName>
    </recommendedName>
</protein>
<dbReference type="RefSeq" id="WP_271215316.1">
    <property type="nucleotide sequence ID" value="NZ_BAAAVD010000021.1"/>
</dbReference>
<evidence type="ECO:0000256" key="2">
    <source>
        <dbReference type="SAM" id="MobiDB-lite"/>
    </source>
</evidence>
<comment type="caution">
    <text evidence="4">The sequence shown here is derived from an EMBL/GenBank/DDBJ whole genome shotgun (WGS) entry which is preliminary data.</text>
</comment>
<proteinExistence type="predicted"/>
<keyword evidence="3" id="KW-0472">Membrane</keyword>
<reference evidence="4" key="1">
    <citation type="journal article" date="2014" name="Int. J. Syst. Evol. Microbiol.">
        <title>Complete genome sequence of Corynebacterium casei LMG S-19264T (=DSM 44701T), isolated from a smear-ripened cheese.</title>
        <authorList>
            <consortium name="US DOE Joint Genome Institute (JGI-PGF)"/>
            <person name="Walter F."/>
            <person name="Albersmeier A."/>
            <person name="Kalinowski J."/>
            <person name="Ruckert C."/>
        </authorList>
    </citation>
    <scope>NUCLEOTIDE SEQUENCE</scope>
    <source>
        <strain evidence="4">VKM Ac-2007</strain>
    </source>
</reference>
<dbReference type="Pfam" id="PF14362">
    <property type="entry name" value="DUF4407"/>
    <property type="match status" value="1"/>
</dbReference>
<evidence type="ECO:0008006" key="6">
    <source>
        <dbReference type="Google" id="ProtNLM"/>
    </source>
</evidence>
<name>A0A9W6MAJ2_9ACTN</name>
<feature type="transmembrane region" description="Helical" evidence="3">
    <location>
        <begin position="74"/>
        <end position="91"/>
    </location>
</feature>
<keyword evidence="5" id="KW-1185">Reference proteome</keyword>
<feature type="region of interest" description="Disordered" evidence="2">
    <location>
        <begin position="430"/>
        <end position="455"/>
    </location>
</feature>
<keyword evidence="1" id="KW-0175">Coiled coil</keyword>
<evidence type="ECO:0000313" key="4">
    <source>
        <dbReference type="EMBL" id="GLK06718.1"/>
    </source>
</evidence>
<evidence type="ECO:0000256" key="3">
    <source>
        <dbReference type="SAM" id="Phobius"/>
    </source>
</evidence>
<keyword evidence="3" id="KW-0812">Transmembrane</keyword>
<reference evidence="4" key="2">
    <citation type="submission" date="2023-01" db="EMBL/GenBank/DDBJ databases">
        <authorList>
            <person name="Sun Q."/>
            <person name="Evtushenko L."/>
        </authorList>
    </citation>
    <scope>NUCLEOTIDE SEQUENCE</scope>
    <source>
        <strain evidence="4">VKM Ac-2007</strain>
    </source>
</reference>
<dbReference type="InterPro" id="IPR025519">
    <property type="entry name" value="DUF4407"/>
</dbReference>
<evidence type="ECO:0000313" key="5">
    <source>
        <dbReference type="Proteomes" id="UP001143474"/>
    </source>
</evidence>
<evidence type="ECO:0000256" key="1">
    <source>
        <dbReference type="SAM" id="Coils"/>
    </source>
</evidence>